<dbReference type="InterPro" id="IPR001680">
    <property type="entry name" value="WD40_rpt"/>
</dbReference>
<evidence type="ECO:0000256" key="1">
    <source>
        <dbReference type="ARBA" id="ARBA00022574"/>
    </source>
</evidence>
<dbReference type="PANTHER" id="PTHR44566:SF1">
    <property type="entry name" value="WD REPEAT-CONTAINING PROTEIN 25"/>
    <property type="match status" value="1"/>
</dbReference>
<keyword evidence="6" id="KW-1185">Reference proteome</keyword>
<dbReference type="PROSITE" id="PS00678">
    <property type="entry name" value="WD_REPEATS_1"/>
    <property type="match status" value="1"/>
</dbReference>
<sequence>MNLEWGDDAVFEDDTRNNDSGDDGDDANTGEDAENNLMGDNADVSEAANEANNTGNEGSTAANGANSTGNERSTTETNENEGRRPHRTPSYLNDYVTGEAFSDEDFEANLAQVKQTIRIALALMDLLCNAYSNSSDEEPEPKFKPDYKPVIPPPPKRFKPETPSQNLRTEAPVPGRYISKRERALSAQLSQVPNPAPTPNLKPHPTFVTSPVLGSISDSEIPPDVLSSLRQAKGRASLSQIPQRLSADLRCHTKAVNALDWSPSHGIDAHLLASAGMDQTVCVWNVWSRDQKIARLFKYHNAAVKDVKWSPHGLSVLSCGYDCSSRLIDVEKGIETQIFKEDQVVGVIKFCPDNSNIFLSGGSKGCLRLWDIRNGKVVREYVRGLGPILDVEFTINGKQFISSSDVSGSNVSENSIIVWDISRQVPLSNQFITMFICIFLEGFLLSGWRILDAYALKYYVSRNNTLVRNLTFWDAWSIAMALSQVYVEAYTCPSVRCHPFEPCFVAQSNANYIAIFSSSPPFRLDKYRRYESHGVSGFPIKCNFSLNGEKLVSGSSDGSIYIYNYRSSELVRKIKVYEQACIDVVYHPVFPNVIASCSWNGDVSIFE</sequence>
<evidence type="ECO:0000256" key="3">
    <source>
        <dbReference type="PROSITE-ProRule" id="PRU00221"/>
    </source>
</evidence>
<feature type="repeat" description="WD" evidence="3">
    <location>
        <begin position="544"/>
        <end position="573"/>
    </location>
</feature>
<feature type="repeat" description="WD" evidence="3">
    <location>
        <begin position="249"/>
        <end position="286"/>
    </location>
</feature>
<dbReference type="SMART" id="SM00320">
    <property type="entry name" value="WD40"/>
    <property type="match status" value="6"/>
</dbReference>
<feature type="repeat" description="WD" evidence="3">
    <location>
        <begin position="338"/>
        <end position="380"/>
    </location>
</feature>
<dbReference type="PROSITE" id="PS50082">
    <property type="entry name" value="WD_REPEATS_2"/>
    <property type="match status" value="3"/>
</dbReference>
<feature type="compositionally biased region" description="Acidic residues" evidence="4">
    <location>
        <begin position="1"/>
        <end position="12"/>
    </location>
</feature>
<name>A0A835JEI6_9ROSI</name>
<dbReference type="InterPro" id="IPR019775">
    <property type="entry name" value="WD40_repeat_CS"/>
</dbReference>
<dbReference type="InterPro" id="IPR036322">
    <property type="entry name" value="WD40_repeat_dom_sf"/>
</dbReference>
<dbReference type="Pfam" id="PF00400">
    <property type="entry name" value="WD40"/>
    <property type="match status" value="4"/>
</dbReference>
<dbReference type="InterPro" id="IPR053053">
    <property type="entry name" value="WD_repeat_protein"/>
</dbReference>
<keyword evidence="2" id="KW-0677">Repeat</keyword>
<dbReference type="Proteomes" id="UP000657918">
    <property type="component" value="Chromosome 16"/>
</dbReference>
<feature type="compositionally biased region" description="Low complexity" evidence="4">
    <location>
        <begin position="45"/>
        <end position="77"/>
    </location>
</feature>
<reference evidence="5 6" key="1">
    <citation type="submission" date="2020-10" db="EMBL/GenBank/DDBJ databases">
        <title>Plant Genome Project.</title>
        <authorList>
            <person name="Zhang R.-G."/>
        </authorList>
    </citation>
    <scope>NUCLEOTIDE SEQUENCE [LARGE SCALE GENOMIC DNA]</scope>
    <source>
        <strain evidence="5">FAFU-HL-1</strain>
        <tissue evidence="5">Leaf</tissue>
    </source>
</reference>
<evidence type="ECO:0000256" key="2">
    <source>
        <dbReference type="ARBA" id="ARBA00022737"/>
    </source>
</evidence>
<protein>
    <submittedName>
        <fullName evidence="5">Uncharacterized protein</fullName>
    </submittedName>
</protein>
<dbReference type="PROSITE" id="PS50294">
    <property type="entry name" value="WD_REPEATS_REGION"/>
    <property type="match status" value="1"/>
</dbReference>
<feature type="compositionally biased region" description="Acidic residues" evidence="4">
    <location>
        <begin position="20"/>
        <end position="34"/>
    </location>
</feature>
<feature type="region of interest" description="Disordered" evidence="4">
    <location>
        <begin position="1"/>
        <end position="92"/>
    </location>
</feature>
<keyword evidence="1 3" id="KW-0853">WD repeat</keyword>
<dbReference type="OrthoDB" id="256303at2759"/>
<dbReference type="AlphaFoldDB" id="A0A835JEI6"/>
<evidence type="ECO:0000256" key="4">
    <source>
        <dbReference type="SAM" id="MobiDB-lite"/>
    </source>
</evidence>
<accession>A0A835JEI6</accession>
<dbReference type="Gene3D" id="2.130.10.10">
    <property type="entry name" value="YVTN repeat-like/Quinoprotein amine dehydrogenase"/>
    <property type="match status" value="2"/>
</dbReference>
<gene>
    <name evidence="5" type="ORF">SADUNF_Sadunf16G0276700</name>
</gene>
<evidence type="ECO:0000313" key="5">
    <source>
        <dbReference type="EMBL" id="KAF9666899.1"/>
    </source>
</evidence>
<comment type="caution">
    <text evidence="5">The sequence shown here is derived from an EMBL/GenBank/DDBJ whole genome shotgun (WGS) entry which is preliminary data.</text>
</comment>
<organism evidence="5 6">
    <name type="scientific">Salix dunnii</name>
    <dbReference type="NCBI Taxonomy" id="1413687"/>
    <lineage>
        <taxon>Eukaryota</taxon>
        <taxon>Viridiplantae</taxon>
        <taxon>Streptophyta</taxon>
        <taxon>Embryophyta</taxon>
        <taxon>Tracheophyta</taxon>
        <taxon>Spermatophyta</taxon>
        <taxon>Magnoliopsida</taxon>
        <taxon>eudicotyledons</taxon>
        <taxon>Gunneridae</taxon>
        <taxon>Pentapetalae</taxon>
        <taxon>rosids</taxon>
        <taxon>fabids</taxon>
        <taxon>Malpighiales</taxon>
        <taxon>Salicaceae</taxon>
        <taxon>Saliceae</taxon>
        <taxon>Salix</taxon>
    </lineage>
</organism>
<dbReference type="PANTHER" id="PTHR44566">
    <property type="entry name" value="TRANSDUCIN/WD40 REPEAT-LIKE SUPERFAMILY PROTEIN"/>
    <property type="match status" value="1"/>
</dbReference>
<dbReference type="EMBL" id="JADGMS010000016">
    <property type="protein sequence ID" value="KAF9666899.1"/>
    <property type="molecule type" value="Genomic_DNA"/>
</dbReference>
<evidence type="ECO:0000313" key="6">
    <source>
        <dbReference type="Proteomes" id="UP000657918"/>
    </source>
</evidence>
<proteinExistence type="predicted"/>
<dbReference type="SUPFAM" id="SSF50978">
    <property type="entry name" value="WD40 repeat-like"/>
    <property type="match status" value="1"/>
</dbReference>
<dbReference type="InterPro" id="IPR015943">
    <property type="entry name" value="WD40/YVTN_repeat-like_dom_sf"/>
</dbReference>